<dbReference type="Proteomes" id="UP000054018">
    <property type="component" value="Unassembled WGS sequence"/>
</dbReference>
<name>A0A0C9ZUX8_9AGAM</name>
<proteinExistence type="predicted"/>
<dbReference type="HOGENOM" id="CLU_2850590_0_0_1"/>
<protein>
    <submittedName>
        <fullName evidence="1">Uncharacterized protein</fullName>
    </submittedName>
</protein>
<sequence>MPYAGDAVLLDLSRECSSTNVYEVWHVALRLHLTVEGRWVKKTVTSSYCNEPMSTSPNTNMSRHE</sequence>
<evidence type="ECO:0000313" key="2">
    <source>
        <dbReference type="Proteomes" id="UP000054018"/>
    </source>
</evidence>
<dbReference type="AlphaFoldDB" id="A0A0C9ZUX8"/>
<keyword evidence="2" id="KW-1185">Reference proteome</keyword>
<gene>
    <name evidence="1" type="ORF">PISMIDRAFT_671785</name>
</gene>
<reference evidence="2" key="2">
    <citation type="submission" date="2015-01" db="EMBL/GenBank/DDBJ databases">
        <title>Evolutionary Origins and Diversification of the Mycorrhizal Mutualists.</title>
        <authorList>
            <consortium name="DOE Joint Genome Institute"/>
            <consortium name="Mycorrhizal Genomics Consortium"/>
            <person name="Kohler A."/>
            <person name="Kuo A."/>
            <person name="Nagy L.G."/>
            <person name="Floudas D."/>
            <person name="Copeland A."/>
            <person name="Barry K.W."/>
            <person name="Cichocki N."/>
            <person name="Veneault-Fourrey C."/>
            <person name="LaButti K."/>
            <person name="Lindquist E.A."/>
            <person name="Lipzen A."/>
            <person name="Lundell T."/>
            <person name="Morin E."/>
            <person name="Murat C."/>
            <person name="Riley R."/>
            <person name="Ohm R."/>
            <person name="Sun H."/>
            <person name="Tunlid A."/>
            <person name="Henrissat B."/>
            <person name="Grigoriev I.V."/>
            <person name="Hibbett D.S."/>
            <person name="Martin F."/>
        </authorList>
    </citation>
    <scope>NUCLEOTIDE SEQUENCE [LARGE SCALE GENOMIC DNA]</scope>
    <source>
        <strain evidence="2">441</strain>
    </source>
</reference>
<reference evidence="1 2" key="1">
    <citation type="submission" date="2014-04" db="EMBL/GenBank/DDBJ databases">
        <authorList>
            <consortium name="DOE Joint Genome Institute"/>
            <person name="Kuo A."/>
            <person name="Kohler A."/>
            <person name="Costa M.D."/>
            <person name="Nagy L.G."/>
            <person name="Floudas D."/>
            <person name="Copeland A."/>
            <person name="Barry K.W."/>
            <person name="Cichocki N."/>
            <person name="Veneault-Fourrey C."/>
            <person name="LaButti K."/>
            <person name="Lindquist E.A."/>
            <person name="Lipzen A."/>
            <person name="Lundell T."/>
            <person name="Morin E."/>
            <person name="Murat C."/>
            <person name="Sun H."/>
            <person name="Tunlid A."/>
            <person name="Henrissat B."/>
            <person name="Grigoriev I.V."/>
            <person name="Hibbett D.S."/>
            <person name="Martin F."/>
            <person name="Nordberg H.P."/>
            <person name="Cantor M.N."/>
            <person name="Hua S.X."/>
        </authorList>
    </citation>
    <scope>NUCLEOTIDE SEQUENCE [LARGE SCALE GENOMIC DNA]</scope>
    <source>
        <strain evidence="1 2">441</strain>
    </source>
</reference>
<dbReference type="EMBL" id="KN833688">
    <property type="protein sequence ID" value="KIK29829.1"/>
    <property type="molecule type" value="Genomic_DNA"/>
</dbReference>
<organism evidence="1 2">
    <name type="scientific">Pisolithus microcarpus 441</name>
    <dbReference type="NCBI Taxonomy" id="765257"/>
    <lineage>
        <taxon>Eukaryota</taxon>
        <taxon>Fungi</taxon>
        <taxon>Dikarya</taxon>
        <taxon>Basidiomycota</taxon>
        <taxon>Agaricomycotina</taxon>
        <taxon>Agaricomycetes</taxon>
        <taxon>Agaricomycetidae</taxon>
        <taxon>Boletales</taxon>
        <taxon>Sclerodermatineae</taxon>
        <taxon>Pisolithaceae</taxon>
        <taxon>Pisolithus</taxon>
    </lineage>
</organism>
<evidence type="ECO:0000313" key="1">
    <source>
        <dbReference type="EMBL" id="KIK29829.1"/>
    </source>
</evidence>
<accession>A0A0C9ZUX8</accession>